<dbReference type="AlphaFoldDB" id="W7MHN5"/>
<dbReference type="EMBL" id="DS022250">
    <property type="protein sequence ID" value="EWG47055.1"/>
    <property type="molecule type" value="Genomic_DNA"/>
</dbReference>
<gene>
    <name evidence="1" type="ORF">FVEG_16065</name>
</gene>
<dbReference type="GeneID" id="30072941"/>
<dbReference type="KEGG" id="fvr:FVEG_16065"/>
<reference evidence="1 2" key="1">
    <citation type="journal article" date="2010" name="Nature">
        <title>Comparative genomics reveals mobile pathogenicity chromosomes in Fusarium.</title>
        <authorList>
            <person name="Ma L.J."/>
            <person name="van der Does H.C."/>
            <person name="Borkovich K.A."/>
            <person name="Coleman J.J."/>
            <person name="Daboussi M.J."/>
            <person name="Di Pietro A."/>
            <person name="Dufresne M."/>
            <person name="Freitag M."/>
            <person name="Grabherr M."/>
            <person name="Henrissat B."/>
            <person name="Houterman P.M."/>
            <person name="Kang S."/>
            <person name="Shim W.B."/>
            <person name="Woloshuk C."/>
            <person name="Xie X."/>
            <person name="Xu J.R."/>
            <person name="Antoniw J."/>
            <person name="Baker S.E."/>
            <person name="Bluhm B.H."/>
            <person name="Breakspear A."/>
            <person name="Brown D.W."/>
            <person name="Butchko R.A."/>
            <person name="Chapman S."/>
            <person name="Coulson R."/>
            <person name="Coutinho P.M."/>
            <person name="Danchin E.G."/>
            <person name="Diener A."/>
            <person name="Gale L.R."/>
            <person name="Gardiner D.M."/>
            <person name="Goff S."/>
            <person name="Hammond-Kosack K.E."/>
            <person name="Hilburn K."/>
            <person name="Hua-Van A."/>
            <person name="Jonkers W."/>
            <person name="Kazan K."/>
            <person name="Kodira C.D."/>
            <person name="Koehrsen M."/>
            <person name="Kumar L."/>
            <person name="Lee Y.H."/>
            <person name="Li L."/>
            <person name="Manners J.M."/>
            <person name="Miranda-Saavedra D."/>
            <person name="Mukherjee M."/>
            <person name="Park G."/>
            <person name="Park J."/>
            <person name="Park S.Y."/>
            <person name="Proctor R.H."/>
            <person name="Regev A."/>
            <person name="Ruiz-Roldan M.C."/>
            <person name="Sain D."/>
            <person name="Sakthikumar S."/>
            <person name="Sykes S."/>
            <person name="Schwartz D.C."/>
            <person name="Turgeon B.G."/>
            <person name="Wapinski I."/>
            <person name="Yoder O."/>
            <person name="Young S."/>
            <person name="Zeng Q."/>
            <person name="Zhou S."/>
            <person name="Galagan J."/>
            <person name="Cuomo C.A."/>
            <person name="Kistler H.C."/>
            <person name="Rep M."/>
        </authorList>
    </citation>
    <scope>NUCLEOTIDE SEQUENCE [LARGE SCALE GENOMIC DNA]</scope>
    <source>
        <strain evidence="2">M3125 / FGSC 7600</strain>
    </source>
</reference>
<protein>
    <submittedName>
        <fullName evidence="1">Uncharacterized protein</fullName>
    </submittedName>
</protein>
<proteinExistence type="predicted"/>
<dbReference type="Proteomes" id="UP000009096">
    <property type="component" value="Chromosome 8"/>
</dbReference>
<organism evidence="1 2">
    <name type="scientific">Gibberella moniliformis (strain M3125 / FGSC 7600)</name>
    <name type="common">Maize ear and stalk rot fungus</name>
    <name type="synonym">Fusarium verticillioides</name>
    <dbReference type="NCBI Taxonomy" id="334819"/>
    <lineage>
        <taxon>Eukaryota</taxon>
        <taxon>Fungi</taxon>
        <taxon>Dikarya</taxon>
        <taxon>Ascomycota</taxon>
        <taxon>Pezizomycotina</taxon>
        <taxon>Sordariomycetes</taxon>
        <taxon>Hypocreomycetidae</taxon>
        <taxon>Hypocreales</taxon>
        <taxon>Nectriaceae</taxon>
        <taxon>Fusarium</taxon>
        <taxon>Fusarium fujikuroi species complex</taxon>
    </lineage>
</organism>
<evidence type="ECO:0000313" key="2">
    <source>
        <dbReference type="Proteomes" id="UP000009096"/>
    </source>
</evidence>
<keyword evidence="2" id="KW-1185">Reference proteome</keyword>
<accession>W7MHN5</accession>
<dbReference type="VEuPathDB" id="FungiDB:FVEG_16065"/>
<sequence>MRLRSTSANGIFTFSSLPALDVSETVKSFRFRRTIVGIPAAIRPSLDQPSVSAFVPLLLSPPSSHETQMGTNSVTMTLVRPVNRSNDFVLFFIDAVRYVERSRYSGTFKFISRTSYYWAFAISKPASLPLGTLAPTAVATPIRISPIMGIIKIRMPRRRSLSHISTPWEGDRRQKA</sequence>
<evidence type="ECO:0000313" key="1">
    <source>
        <dbReference type="EMBL" id="EWG47055.1"/>
    </source>
</evidence>
<dbReference type="RefSeq" id="XP_018753246.1">
    <property type="nucleotide sequence ID" value="XM_018905302.1"/>
</dbReference>
<name>W7MHN5_GIBM7</name>
<dbReference type="EMBL" id="CM000585">
    <property type="protein sequence ID" value="EWG47055.1"/>
    <property type="molecule type" value="Genomic_DNA"/>
</dbReference>